<dbReference type="WBParaSite" id="ASIM_0001581201-mRNA-1">
    <property type="protein sequence ID" value="ASIM_0001581201-mRNA-1"/>
    <property type="gene ID" value="ASIM_0001581201"/>
</dbReference>
<dbReference type="EMBL" id="UYRR01032185">
    <property type="protein sequence ID" value="VDK54547.1"/>
    <property type="molecule type" value="Genomic_DNA"/>
</dbReference>
<feature type="repeat" description="Filamin" evidence="3">
    <location>
        <begin position="515"/>
        <end position="616"/>
    </location>
</feature>
<feature type="repeat" description="Filamin" evidence="3">
    <location>
        <begin position="758"/>
        <end position="850"/>
    </location>
</feature>
<name>A0A0M3K4C1_ANISI</name>
<evidence type="ECO:0000256" key="2">
    <source>
        <dbReference type="ARBA" id="ARBA00022737"/>
    </source>
</evidence>
<protein>
    <submittedName>
        <fullName evidence="6">Filamin-B (inferred by orthology to a human protein)</fullName>
    </submittedName>
</protein>
<dbReference type="PANTHER" id="PTHR38537">
    <property type="entry name" value="JITTERBUG, ISOFORM N"/>
    <property type="match status" value="1"/>
</dbReference>
<proteinExistence type="inferred from homology"/>
<organism evidence="6">
    <name type="scientific">Anisakis simplex</name>
    <name type="common">Herring worm</name>
    <dbReference type="NCBI Taxonomy" id="6269"/>
    <lineage>
        <taxon>Eukaryota</taxon>
        <taxon>Metazoa</taxon>
        <taxon>Ecdysozoa</taxon>
        <taxon>Nematoda</taxon>
        <taxon>Chromadorea</taxon>
        <taxon>Rhabditida</taxon>
        <taxon>Spirurina</taxon>
        <taxon>Ascaridomorpha</taxon>
        <taxon>Ascaridoidea</taxon>
        <taxon>Anisakidae</taxon>
        <taxon>Anisakis</taxon>
        <taxon>Anisakis simplex complex</taxon>
    </lineage>
</organism>
<dbReference type="Pfam" id="PF00630">
    <property type="entry name" value="Filamin"/>
    <property type="match status" value="9"/>
</dbReference>
<reference evidence="6" key="1">
    <citation type="submission" date="2017-02" db="UniProtKB">
        <authorList>
            <consortium name="WormBaseParasite"/>
        </authorList>
    </citation>
    <scope>IDENTIFICATION</scope>
</reference>
<dbReference type="InterPro" id="IPR014756">
    <property type="entry name" value="Ig_E-set"/>
</dbReference>
<dbReference type="InterPro" id="IPR001298">
    <property type="entry name" value="Filamin/ABP280_rpt"/>
</dbReference>
<feature type="repeat" description="Filamin" evidence="3">
    <location>
        <begin position="1084"/>
        <end position="1163"/>
    </location>
</feature>
<dbReference type="SUPFAM" id="SSF81296">
    <property type="entry name" value="E set domains"/>
    <property type="match status" value="11"/>
</dbReference>
<dbReference type="OrthoDB" id="5334309at2759"/>
<dbReference type="InterPro" id="IPR017868">
    <property type="entry name" value="Filamin/ABP280_repeat-like"/>
</dbReference>
<dbReference type="SMART" id="SM00557">
    <property type="entry name" value="IG_FLMN"/>
    <property type="match status" value="10"/>
</dbReference>
<accession>A0A0M3K4C1</accession>
<dbReference type="Proteomes" id="UP000267096">
    <property type="component" value="Unassembled WGS sequence"/>
</dbReference>
<feature type="repeat" description="Filamin" evidence="3">
    <location>
        <begin position="426"/>
        <end position="514"/>
    </location>
</feature>
<dbReference type="InterPro" id="IPR044801">
    <property type="entry name" value="Filamin"/>
</dbReference>
<feature type="repeat" description="Filamin" evidence="3">
    <location>
        <begin position="875"/>
        <end position="951"/>
    </location>
</feature>
<feature type="repeat" description="Filamin" evidence="3">
    <location>
        <begin position="221"/>
        <end position="317"/>
    </location>
</feature>
<dbReference type="PROSITE" id="PS50194">
    <property type="entry name" value="FILAMIN_REPEAT"/>
    <property type="match status" value="11"/>
</dbReference>
<feature type="repeat" description="Filamin" evidence="3">
    <location>
        <begin position="1193"/>
        <end position="1288"/>
    </location>
</feature>
<feature type="repeat" description="Filamin" evidence="3">
    <location>
        <begin position="626"/>
        <end position="718"/>
    </location>
</feature>
<dbReference type="InterPro" id="IPR013783">
    <property type="entry name" value="Ig-like_fold"/>
</dbReference>
<dbReference type="Gene3D" id="2.60.40.10">
    <property type="entry name" value="Immunoglobulins"/>
    <property type="match status" value="11"/>
</dbReference>
<reference evidence="4 5" key="2">
    <citation type="submission" date="2018-11" db="EMBL/GenBank/DDBJ databases">
        <authorList>
            <consortium name="Pathogen Informatics"/>
        </authorList>
    </citation>
    <scope>NUCLEOTIDE SEQUENCE [LARGE SCALE GENOMIC DNA]</scope>
</reference>
<keyword evidence="2" id="KW-0677">Repeat</keyword>
<feature type="repeat" description="Filamin" evidence="3">
    <location>
        <begin position="954"/>
        <end position="1046"/>
    </location>
</feature>
<evidence type="ECO:0000256" key="1">
    <source>
        <dbReference type="ARBA" id="ARBA00009238"/>
    </source>
</evidence>
<evidence type="ECO:0000313" key="5">
    <source>
        <dbReference type="Proteomes" id="UP000267096"/>
    </source>
</evidence>
<dbReference type="GO" id="GO:0051015">
    <property type="term" value="F:actin filament binding"/>
    <property type="evidence" value="ECO:0007669"/>
    <property type="project" value="InterPro"/>
</dbReference>
<comment type="similarity">
    <text evidence="1">Belongs to the filamin family.</text>
</comment>
<evidence type="ECO:0000313" key="6">
    <source>
        <dbReference type="WBParaSite" id="ASIM_0001581201-mRNA-1"/>
    </source>
</evidence>
<sequence>MRDAINDETFEIMTDKIVETNRMCDFINTAALERIQCGRSIEFTINTNNLKPKEVRVKLISNDDDDEQSCEDIDLTVINNDNGTFSAQLTPPGPGSYKLIISFDGEQVAVYSVTVQKSHTDVASVIQIYGFSDEGESVVLGERKVFSININGTKPNENGLEVVMQDTKNADHVKKIDLSEQADGSYLGEWVAENEGDTMIRISFDGVIVKEIPVHVVLQRQRVTDATQCHAYGDGLLKAIVGEATKFVVDFKNAGEGELEVAIKGPKETKSTQTKRLDGTCLVEYIPTAVGAHQIAISFGVDDSKQPINGSPFQVMADYAIDLSKIQLHDFEGIAIKGSSVSLTVDASQTAADRLEARLPDALTKPLVEEIAARVYRITFIAKSDCLEGDIIPLEILYGGQLITKSPLNFQVAMPTKRDRIQLKSLTGEDLPAEVYASLPVSFLVDRIDKGVSQDELSAEVTAPDGNQREAAIVKSDVGEDFVLKFTPDIIGIYSILIFFKGKPTAQVPYRLQCNPIGDAHKCIITDRPEEDEGCWRIDHAKRFTIDTGSAGEGALSVLSLEGRVRSEINEVDDNLSELENGLLVVEYKPSEVGLHRLTITHNGKEMNGSPIDFIAEYLQEQPPLRKESQRPVVIVEGPGFERPVAGQASQFVISTKNRTSQRISVRVEGVARAKIVTHNEANGACTVRWTAPIPGEYLVHIRINEEEVKGSPFRVNVTGEGFKRTYVSVETTTEVYNSCLTKLEGTRSLFWRMILIFTIGDASRLKLSGQGLIRAICQQNNDIIVDARNAGIGKTFVSVQGPARADLKCDDATDGILRFSYRPIKLGLYVVTVKFNNQHVHDSPFTVECIGEQLPNFENAISKSIARVPVVMPGDATSVVLHLRNIDVSELSARVIEPNGMSEEATIRQHRDDDASKYSIEFKPRTKGGHCISVLYKGQHIAGSPYPFVVGRIEEGSAYKVRIAAIDPRRACVNEAESLNIYTREAGDGMLDISIEGPSKVQMQIHELEDGNVYLEYMINRSGVYDVAVKFNDEHVPESPFKLIVRDAAATCTAPFESTLMESPQLDVLKPAQHIPTRIATCQQSQFMLNTRYRDNPDDPAVDTGGSLYMIVEGPSKVALSAVKMANGEYVVRYTAFVPGVYYATIKHSDMHISGSPFKIIAEGTEPALIDTTSLQMQSSDDSQTKTTELFELEGNADKVTVDGDGLKQFTPGQPSSFFVNTANAGISPLMIGILSSAGVASEEVKVMHIGDGRYEVTYLLMDAGNAFIYIKYGYAYIPGSPFTAVSSEPLK</sequence>
<evidence type="ECO:0000256" key="3">
    <source>
        <dbReference type="PROSITE-ProRule" id="PRU00087"/>
    </source>
</evidence>
<feature type="repeat" description="Filamin" evidence="3">
    <location>
        <begin position="118"/>
        <end position="218"/>
    </location>
</feature>
<gene>
    <name evidence="4" type="ORF">ASIM_LOCUS15219</name>
</gene>
<evidence type="ECO:0000313" key="4">
    <source>
        <dbReference type="EMBL" id="VDK54547.1"/>
    </source>
</evidence>
<keyword evidence="5" id="KW-1185">Reference proteome</keyword>
<feature type="repeat" description="Filamin" evidence="3">
    <location>
        <begin position="31"/>
        <end position="117"/>
    </location>
</feature>
<dbReference type="GO" id="GO:0030036">
    <property type="term" value="P:actin cytoskeleton organization"/>
    <property type="evidence" value="ECO:0007669"/>
    <property type="project" value="InterPro"/>
</dbReference>
<dbReference type="PANTHER" id="PTHR38537:SF8">
    <property type="entry name" value="FILAMIN-A"/>
    <property type="match status" value="1"/>
</dbReference>